<name>A0ABQ7UMR7_SOLTU</name>
<protein>
    <recommendedName>
        <fullName evidence="4">AIG1-type G domain-containing protein</fullName>
    </recommendedName>
</protein>
<evidence type="ECO:0000259" key="4">
    <source>
        <dbReference type="PROSITE" id="PS51720"/>
    </source>
</evidence>
<sequence>MKDLLFQVNLVGEKNGYKPYTYNLFKELKEGATNFDTQKANVDSSAGYSQEDIKELKDQMQRSHEEQIRRITEAVKFKLKDTKQNLEKQLEKEYAARHVAEQKAKKAHKKFKDENRKLKDLLERSRKETKEVRDRMLQNCNILEVKIWGIANSPISTGVPMGGSAILSEDWEFTNNEARTVVLIGRTGDGKSSTGNSILGKKIFRSMPQSAGVTATCEVQSTQLPNGQILDVIDTPGLFDFSDDTEMIGNEIVKCIDLAKDGLHAVLLVLSVRTRFSREHQAAIESFQHFFGNKISDYMIVVFTGGDDLEDQDATLDAYLGADCPEPLQEVLAICQNRVVLFDNRTKDPIKKADQLKELLEQVNLVVEKNGGKPYTNDLFKEFKEGAMNFHDQKANVEQDIKELKDQMQRSHEEQFSRITEMVESKLEEKMQRLEKQLKMDRAARVAAEQKVKKDQKKSKHENLSALLSIQLSTYL</sequence>
<reference evidence="5 6" key="1">
    <citation type="journal article" date="2021" name="bioRxiv">
        <title>Chromosome-scale and haplotype-resolved genome assembly of a tetraploid potato cultivar.</title>
        <authorList>
            <person name="Sun H."/>
            <person name="Jiao W.-B."/>
            <person name="Krause K."/>
            <person name="Campoy J.A."/>
            <person name="Goel M."/>
            <person name="Folz-Donahue K."/>
            <person name="Kukat C."/>
            <person name="Huettel B."/>
            <person name="Schneeberger K."/>
        </authorList>
    </citation>
    <scope>NUCLEOTIDE SEQUENCE [LARGE SCALE GENOMIC DNA]</scope>
    <source>
        <strain evidence="5">SolTubOtavaFocal</strain>
        <tissue evidence="5">Leaves</tissue>
    </source>
</reference>
<dbReference type="EMBL" id="JAIVGD010000019">
    <property type="protein sequence ID" value="KAH0750926.1"/>
    <property type="molecule type" value="Genomic_DNA"/>
</dbReference>
<dbReference type="CDD" id="cd01852">
    <property type="entry name" value="AIG1"/>
    <property type="match status" value="1"/>
</dbReference>
<keyword evidence="2" id="KW-0342">GTP-binding</keyword>
<dbReference type="PANTHER" id="PTHR10903">
    <property type="entry name" value="GTPASE, IMAP FAMILY MEMBER-RELATED"/>
    <property type="match status" value="1"/>
</dbReference>
<proteinExistence type="predicted"/>
<evidence type="ECO:0000256" key="2">
    <source>
        <dbReference type="ARBA" id="ARBA00023134"/>
    </source>
</evidence>
<feature type="domain" description="AIG1-type G" evidence="4">
    <location>
        <begin position="176"/>
        <end position="384"/>
    </location>
</feature>
<evidence type="ECO:0000313" key="6">
    <source>
        <dbReference type="Proteomes" id="UP000826656"/>
    </source>
</evidence>
<evidence type="ECO:0000313" key="5">
    <source>
        <dbReference type="EMBL" id="KAH0750926.1"/>
    </source>
</evidence>
<dbReference type="InterPro" id="IPR027417">
    <property type="entry name" value="P-loop_NTPase"/>
</dbReference>
<keyword evidence="1" id="KW-0547">Nucleotide-binding</keyword>
<dbReference type="Gene3D" id="3.40.50.300">
    <property type="entry name" value="P-loop containing nucleotide triphosphate hydrolases"/>
    <property type="match status" value="1"/>
</dbReference>
<accession>A0ABQ7UMR7</accession>
<dbReference type="InterPro" id="IPR045058">
    <property type="entry name" value="GIMA/IAN/Toc"/>
</dbReference>
<dbReference type="SUPFAM" id="SSF52540">
    <property type="entry name" value="P-loop containing nucleoside triphosphate hydrolases"/>
    <property type="match status" value="1"/>
</dbReference>
<organism evidence="5 6">
    <name type="scientific">Solanum tuberosum</name>
    <name type="common">Potato</name>
    <dbReference type="NCBI Taxonomy" id="4113"/>
    <lineage>
        <taxon>Eukaryota</taxon>
        <taxon>Viridiplantae</taxon>
        <taxon>Streptophyta</taxon>
        <taxon>Embryophyta</taxon>
        <taxon>Tracheophyta</taxon>
        <taxon>Spermatophyta</taxon>
        <taxon>Magnoliopsida</taxon>
        <taxon>eudicotyledons</taxon>
        <taxon>Gunneridae</taxon>
        <taxon>Pentapetalae</taxon>
        <taxon>asterids</taxon>
        <taxon>lamiids</taxon>
        <taxon>Solanales</taxon>
        <taxon>Solanaceae</taxon>
        <taxon>Solanoideae</taxon>
        <taxon>Solaneae</taxon>
        <taxon>Solanum</taxon>
    </lineage>
</organism>
<dbReference type="InterPro" id="IPR006703">
    <property type="entry name" value="G_AIG1"/>
</dbReference>
<gene>
    <name evidence="5" type="ORF">KY290_030158</name>
</gene>
<evidence type="ECO:0000256" key="1">
    <source>
        <dbReference type="ARBA" id="ARBA00022741"/>
    </source>
</evidence>
<evidence type="ECO:0000256" key="3">
    <source>
        <dbReference type="SAM" id="Coils"/>
    </source>
</evidence>
<keyword evidence="6" id="KW-1185">Reference proteome</keyword>
<feature type="coiled-coil region" evidence="3">
    <location>
        <begin position="387"/>
        <end position="451"/>
    </location>
</feature>
<feature type="coiled-coil region" evidence="3">
    <location>
        <begin position="76"/>
        <end position="135"/>
    </location>
</feature>
<dbReference type="PANTHER" id="PTHR10903:SF189">
    <property type="entry name" value="NTGP4"/>
    <property type="match status" value="1"/>
</dbReference>
<dbReference type="Proteomes" id="UP000826656">
    <property type="component" value="Unassembled WGS sequence"/>
</dbReference>
<comment type="caution">
    <text evidence="5">The sequence shown here is derived from an EMBL/GenBank/DDBJ whole genome shotgun (WGS) entry which is preliminary data.</text>
</comment>
<keyword evidence="3" id="KW-0175">Coiled coil</keyword>
<dbReference type="PROSITE" id="PS51720">
    <property type="entry name" value="G_AIG1"/>
    <property type="match status" value="1"/>
</dbReference>
<dbReference type="Pfam" id="PF04548">
    <property type="entry name" value="AIG1"/>
    <property type="match status" value="1"/>
</dbReference>